<feature type="chain" id="PRO_5042166225" evidence="1">
    <location>
        <begin position="25"/>
        <end position="587"/>
    </location>
</feature>
<dbReference type="AlphaFoldDB" id="A0AAE1BU24"/>
<dbReference type="EMBL" id="JAWQEG010005739">
    <property type="protein sequence ID" value="KAK3856958.1"/>
    <property type="molecule type" value="Genomic_DNA"/>
</dbReference>
<proteinExistence type="predicted"/>
<evidence type="ECO:0000313" key="2">
    <source>
        <dbReference type="EMBL" id="KAK3856958.1"/>
    </source>
</evidence>
<keyword evidence="3" id="KW-1185">Reference proteome</keyword>
<protein>
    <submittedName>
        <fullName evidence="2">Uncharacterized protein</fullName>
    </submittedName>
</protein>
<keyword evidence="1" id="KW-0732">Signal</keyword>
<evidence type="ECO:0000313" key="3">
    <source>
        <dbReference type="Proteomes" id="UP001286313"/>
    </source>
</evidence>
<sequence length="587" mass="64675">MWIVLVRAWLLCLAIAVFIHPSHQQGLVMEKLIMNDDTTISICVNNHPEGTNAYALTYIIPDMPQEVKEVEKTTDETCIQFDVDSLSANWVGKIINLVLDALKKAGPFADDDEVLDTTGSVEIPSFPEIPEALQGENAEDNALRFAVDISFSDTLYNQDNEEFVTCTNADKSIQYFLNPGGDASTLPTSVQQCTSDVLKICGKPLTITDLTIVETAGPNLDDVTLHYTEGSISITSTSDNEAVSSEVIYEDTYFTEDLSGNLDITLGVYTPSTETLTMYIFGVNVDNILVEYTTTTITDCNVEGFDIGSGSLEVRWHQNGDQYYSLTREASVSGDTDTISVDCPLDINTCFGYFLDVVEGNHKVTIAPGDLNGNEVTGNPTKQIESIEIPMAAPSLKPDMKANEIYMKWSSDGVSCHVSVCVQASVKKEYNLQHYQLIMLDSQGHHRRVQGASNPSPDTLCFSGLTLDTNTFDFNQRVTIIFNRRDELGRAVLSTGQEKVFLIAPRVETMTRNSGKVSWNNPGHYTYTVTRPNLATPLVSNLTCNPCTFFFSVGSEKREDKLMVETEESTVRIVAEIPVPLTTSTGM</sequence>
<organism evidence="2 3">
    <name type="scientific">Petrolisthes cinctipes</name>
    <name type="common">Flat porcelain crab</name>
    <dbReference type="NCBI Taxonomy" id="88211"/>
    <lineage>
        <taxon>Eukaryota</taxon>
        <taxon>Metazoa</taxon>
        <taxon>Ecdysozoa</taxon>
        <taxon>Arthropoda</taxon>
        <taxon>Crustacea</taxon>
        <taxon>Multicrustacea</taxon>
        <taxon>Malacostraca</taxon>
        <taxon>Eumalacostraca</taxon>
        <taxon>Eucarida</taxon>
        <taxon>Decapoda</taxon>
        <taxon>Pleocyemata</taxon>
        <taxon>Anomura</taxon>
        <taxon>Galatheoidea</taxon>
        <taxon>Porcellanidae</taxon>
        <taxon>Petrolisthes</taxon>
    </lineage>
</organism>
<reference evidence="2" key="1">
    <citation type="submission" date="2023-10" db="EMBL/GenBank/DDBJ databases">
        <title>Genome assemblies of two species of porcelain crab, Petrolisthes cinctipes and Petrolisthes manimaculis (Anomura: Porcellanidae).</title>
        <authorList>
            <person name="Angst P."/>
        </authorList>
    </citation>
    <scope>NUCLEOTIDE SEQUENCE</scope>
    <source>
        <strain evidence="2">PB745_01</strain>
        <tissue evidence="2">Gill</tissue>
    </source>
</reference>
<gene>
    <name evidence="2" type="ORF">Pcinc_036762</name>
</gene>
<accession>A0AAE1BU24</accession>
<feature type="signal peptide" evidence="1">
    <location>
        <begin position="1"/>
        <end position="24"/>
    </location>
</feature>
<dbReference type="Proteomes" id="UP001286313">
    <property type="component" value="Unassembled WGS sequence"/>
</dbReference>
<evidence type="ECO:0000256" key="1">
    <source>
        <dbReference type="SAM" id="SignalP"/>
    </source>
</evidence>
<comment type="caution">
    <text evidence="2">The sequence shown here is derived from an EMBL/GenBank/DDBJ whole genome shotgun (WGS) entry which is preliminary data.</text>
</comment>
<name>A0AAE1BU24_PETCI</name>